<feature type="domain" description="DUF6533" evidence="2">
    <location>
        <begin position="1"/>
        <end position="36"/>
    </location>
</feature>
<keyword evidence="1" id="KW-1133">Transmembrane helix</keyword>
<feature type="non-terminal residue" evidence="3">
    <location>
        <position position="1"/>
    </location>
</feature>
<accession>A0A2A9NA17</accession>
<dbReference type="OrthoDB" id="2638860at2759"/>
<gene>
    <name evidence="3" type="ORF">AMATHDRAFT_163085</name>
</gene>
<keyword evidence="1" id="KW-0812">Transmembrane</keyword>
<organism evidence="3 4">
    <name type="scientific">Amanita thiersii Skay4041</name>
    <dbReference type="NCBI Taxonomy" id="703135"/>
    <lineage>
        <taxon>Eukaryota</taxon>
        <taxon>Fungi</taxon>
        <taxon>Dikarya</taxon>
        <taxon>Basidiomycota</taxon>
        <taxon>Agaricomycotina</taxon>
        <taxon>Agaricomycetes</taxon>
        <taxon>Agaricomycetidae</taxon>
        <taxon>Agaricales</taxon>
        <taxon>Pluteineae</taxon>
        <taxon>Amanitaceae</taxon>
        <taxon>Amanita</taxon>
    </lineage>
</organism>
<keyword evidence="4" id="KW-1185">Reference proteome</keyword>
<protein>
    <recommendedName>
        <fullName evidence="2">DUF6533 domain-containing protein</fullName>
    </recommendedName>
</protein>
<evidence type="ECO:0000313" key="3">
    <source>
        <dbReference type="EMBL" id="PFH45091.1"/>
    </source>
</evidence>
<evidence type="ECO:0000259" key="2">
    <source>
        <dbReference type="Pfam" id="PF20151"/>
    </source>
</evidence>
<proteinExistence type="predicted"/>
<evidence type="ECO:0000256" key="1">
    <source>
        <dbReference type="SAM" id="Phobius"/>
    </source>
</evidence>
<reference evidence="3 4" key="1">
    <citation type="submission" date="2014-02" db="EMBL/GenBank/DDBJ databases">
        <title>Transposable element dynamics among asymbiotic and ectomycorrhizal Amanita fungi.</title>
        <authorList>
            <consortium name="DOE Joint Genome Institute"/>
            <person name="Hess J."/>
            <person name="Skrede I."/>
            <person name="Wolfe B."/>
            <person name="LaButti K."/>
            <person name="Ohm R.A."/>
            <person name="Grigoriev I.V."/>
            <person name="Pringle A."/>
        </authorList>
    </citation>
    <scope>NUCLEOTIDE SEQUENCE [LARGE SCALE GENOMIC DNA]</scope>
    <source>
        <strain evidence="3 4">SKay4041</strain>
    </source>
</reference>
<dbReference type="Proteomes" id="UP000242287">
    <property type="component" value="Unassembled WGS sequence"/>
</dbReference>
<dbReference type="Pfam" id="PF20151">
    <property type="entry name" value="DUF6533"/>
    <property type="match status" value="1"/>
</dbReference>
<sequence length="63" mass="7720">VFDYLLTLDLEIQWIWKSRWSVVRVLYHLLRFFPFFSLSVILFTSSEFRRSFLCTVFVTIFCS</sequence>
<name>A0A2A9NA17_9AGAR</name>
<feature type="transmembrane region" description="Helical" evidence="1">
    <location>
        <begin position="25"/>
        <end position="43"/>
    </location>
</feature>
<dbReference type="EMBL" id="KZ302570">
    <property type="protein sequence ID" value="PFH45091.1"/>
    <property type="molecule type" value="Genomic_DNA"/>
</dbReference>
<dbReference type="InterPro" id="IPR045340">
    <property type="entry name" value="DUF6533"/>
</dbReference>
<dbReference type="AlphaFoldDB" id="A0A2A9NA17"/>
<evidence type="ECO:0000313" key="4">
    <source>
        <dbReference type="Proteomes" id="UP000242287"/>
    </source>
</evidence>
<keyword evidence="1" id="KW-0472">Membrane</keyword>